<dbReference type="AlphaFoldDB" id="A0A2T3NL45"/>
<comment type="similarity">
    <text evidence="4">Belongs to the cyclic nucleotide phosphodiesterase class-III family.</text>
</comment>
<name>A0A2T3NL45_9GAMM</name>
<sequence length="250" mass="28065">MNKGLTVKIYQITDTHLAEASNDLDTNLIRLLDIVNQDKDDKVLLLTGDLANAAVPAAYQRIRTYLEACESITHCYALAGNHDDLHVMKACFKGNKIKIRKSAIVNGFPFHFLDTSQKPLGNDMDLGAGRVTNREIAALRKAIRKTPKLIVSHHPIIDVSGQWFKQIGIENQADVVRCFNHKRTVISGHAHHYFDIEQGNVRQLVGIASAYGFEHQSNTPQRNSYLGMSIYKASWSQGEICVEHLNNYLL</sequence>
<keyword evidence="3" id="KW-0408">Iron</keyword>
<evidence type="ECO:0000256" key="3">
    <source>
        <dbReference type="ARBA" id="ARBA00023004"/>
    </source>
</evidence>
<dbReference type="GO" id="GO:0046872">
    <property type="term" value="F:metal ion binding"/>
    <property type="evidence" value="ECO:0007669"/>
    <property type="project" value="UniProtKB-KW"/>
</dbReference>
<dbReference type="Proteomes" id="UP000241346">
    <property type="component" value="Unassembled WGS sequence"/>
</dbReference>
<evidence type="ECO:0000313" key="6">
    <source>
        <dbReference type="EMBL" id="PSW16238.1"/>
    </source>
</evidence>
<proteinExistence type="inferred from homology"/>
<reference evidence="6 7" key="1">
    <citation type="submission" date="2018-03" db="EMBL/GenBank/DDBJ databases">
        <title>Whole genome sequencing of Histamine producing bacteria.</title>
        <authorList>
            <person name="Butler K."/>
        </authorList>
    </citation>
    <scope>NUCLEOTIDE SEQUENCE [LARGE SCALE GENOMIC DNA]</scope>
    <source>
        <strain evidence="6 7">DSM 19138</strain>
    </source>
</reference>
<dbReference type="Gene3D" id="3.60.21.10">
    <property type="match status" value="1"/>
</dbReference>
<gene>
    <name evidence="6" type="ORF">C9J01_04345</name>
</gene>
<feature type="domain" description="Calcineurin-like phosphoesterase" evidence="5">
    <location>
        <begin position="8"/>
        <end position="193"/>
    </location>
</feature>
<dbReference type="InterPro" id="IPR050884">
    <property type="entry name" value="CNP_phosphodiesterase-III"/>
</dbReference>
<comment type="caution">
    <text evidence="6">The sequence shown here is derived from an EMBL/GenBank/DDBJ whole genome shotgun (WGS) entry which is preliminary data.</text>
</comment>
<evidence type="ECO:0000256" key="4">
    <source>
        <dbReference type="ARBA" id="ARBA00025742"/>
    </source>
</evidence>
<dbReference type="PANTHER" id="PTHR42988:SF2">
    <property type="entry name" value="CYCLIC NUCLEOTIDE PHOSPHODIESTERASE CBUA0032-RELATED"/>
    <property type="match status" value="1"/>
</dbReference>
<dbReference type="Pfam" id="PF00149">
    <property type="entry name" value="Metallophos"/>
    <property type="match status" value="1"/>
</dbReference>
<evidence type="ECO:0000256" key="1">
    <source>
        <dbReference type="ARBA" id="ARBA00022723"/>
    </source>
</evidence>
<dbReference type="SUPFAM" id="SSF56300">
    <property type="entry name" value="Metallo-dependent phosphatases"/>
    <property type="match status" value="1"/>
</dbReference>
<dbReference type="GO" id="GO:0016787">
    <property type="term" value="F:hydrolase activity"/>
    <property type="evidence" value="ECO:0007669"/>
    <property type="project" value="UniProtKB-KW"/>
</dbReference>
<evidence type="ECO:0000256" key="2">
    <source>
        <dbReference type="ARBA" id="ARBA00022801"/>
    </source>
</evidence>
<evidence type="ECO:0000313" key="7">
    <source>
        <dbReference type="Proteomes" id="UP000241346"/>
    </source>
</evidence>
<dbReference type="PANTHER" id="PTHR42988">
    <property type="entry name" value="PHOSPHOHYDROLASE"/>
    <property type="match status" value="1"/>
</dbReference>
<evidence type="ECO:0000259" key="5">
    <source>
        <dbReference type="Pfam" id="PF00149"/>
    </source>
</evidence>
<dbReference type="InterPro" id="IPR004843">
    <property type="entry name" value="Calcineurin-like_PHP"/>
</dbReference>
<organism evidence="6 7">
    <name type="scientific">Photobacterium rosenbergii</name>
    <dbReference type="NCBI Taxonomy" id="294936"/>
    <lineage>
        <taxon>Bacteria</taxon>
        <taxon>Pseudomonadati</taxon>
        <taxon>Pseudomonadota</taxon>
        <taxon>Gammaproteobacteria</taxon>
        <taxon>Vibrionales</taxon>
        <taxon>Vibrionaceae</taxon>
        <taxon>Photobacterium</taxon>
    </lineage>
</organism>
<keyword evidence="1" id="KW-0479">Metal-binding</keyword>
<dbReference type="EMBL" id="PYMB01000001">
    <property type="protein sequence ID" value="PSW16238.1"/>
    <property type="molecule type" value="Genomic_DNA"/>
</dbReference>
<dbReference type="InterPro" id="IPR029052">
    <property type="entry name" value="Metallo-depent_PP-like"/>
</dbReference>
<protein>
    <recommendedName>
        <fullName evidence="5">Calcineurin-like phosphoesterase domain-containing protein</fullName>
    </recommendedName>
</protein>
<keyword evidence="2" id="KW-0378">Hydrolase</keyword>
<accession>A0A2T3NL45</accession>